<dbReference type="GO" id="GO:0005524">
    <property type="term" value="F:ATP binding"/>
    <property type="evidence" value="ECO:0007669"/>
    <property type="project" value="UniProtKB-KW"/>
</dbReference>
<dbReference type="SUPFAM" id="SSF52540">
    <property type="entry name" value="P-loop containing nucleoside triphosphate hydrolases"/>
    <property type="match status" value="1"/>
</dbReference>
<comment type="caution">
    <text evidence="21">The sequence shown here is derived from an EMBL/GenBank/DDBJ whole genome shotgun (WGS) entry which is preliminary data.</text>
</comment>
<dbReference type="PANTHER" id="PTHR32309">
    <property type="entry name" value="TYROSINE-PROTEIN KINASE"/>
    <property type="match status" value="1"/>
</dbReference>
<feature type="domain" description="Polysaccharide chain length determinant N-terminal" evidence="18">
    <location>
        <begin position="13"/>
        <end position="105"/>
    </location>
</feature>
<dbReference type="Proteomes" id="UP000680038">
    <property type="component" value="Unassembled WGS sequence"/>
</dbReference>
<dbReference type="CDD" id="cd05387">
    <property type="entry name" value="BY-kinase"/>
    <property type="match status" value="1"/>
</dbReference>
<keyword evidence="7 21" id="KW-0808">Transferase</keyword>
<name>A0A916JBT3_9BACT</name>
<feature type="domain" description="AAA" evidence="19">
    <location>
        <begin position="580"/>
        <end position="704"/>
    </location>
</feature>
<evidence type="ECO:0000256" key="2">
    <source>
        <dbReference type="ARBA" id="ARBA00007316"/>
    </source>
</evidence>
<evidence type="ECO:0000256" key="14">
    <source>
        <dbReference type="ARBA" id="ARBA00023137"/>
    </source>
</evidence>
<evidence type="ECO:0000256" key="6">
    <source>
        <dbReference type="ARBA" id="ARBA00022519"/>
    </source>
</evidence>
<keyword evidence="12 17" id="KW-1133">Transmembrane helix</keyword>
<dbReference type="PANTHER" id="PTHR32309:SF13">
    <property type="entry name" value="FERRIC ENTEROBACTIN TRANSPORT PROTEIN FEPE"/>
    <property type="match status" value="1"/>
</dbReference>
<dbReference type="AlphaFoldDB" id="A0A916JBT3"/>
<evidence type="ECO:0000256" key="12">
    <source>
        <dbReference type="ARBA" id="ARBA00022989"/>
    </source>
</evidence>
<comment type="similarity">
    <text evidence="2">Belongs to the CpsD/CapB family.</text>
</comment>
<dbReference type="InterPro" id="IPR032807">
    <property type="entry name" value="GNVR"/>
</dbReference>
<protein>
    <recommendedName>
        <fullName evidence="4">non-specific protein-tyrosine kinase</fullName>
        <ecNumber evidence="4">2.7.10.2</ecNumber>
    </recommendedName>
</protein>
<accession>A0A916JBT3</accession>
<keyword evidence="22" id="KW-1185">Reference proteome</keyword>
<feature type="transmembrane region" description="Helical" evidence="17">
    <location>
        <begin position="487"/>
        <end position="505"/>
    </location>
</feature>
<dbReference type="InterPro" id="IPR005702">
    <property type="entry name" value="Wzc-like_C"/>
</dbReference>
<keyword evidence="13 17" id="KW-0472">Membrane</keyword>
<keyword evidence="16" id="KW-0175">Coiled coil</keyword>
<feature type="transmembrane region" description="Helical" evidence="17">
    <location>
        <begin position="28"/>
        <end position="46"/>
    </location>
</feature>
<dbReference type="Gene3D" id="3.40.50.300">
    <property type="entry name" value="P-loop containing nucleotide triphosphate hydrolases"/>
    <property type="match status" value="1"/>
</dbReference>
<keyword evidence="11" id="KW-0067">ATP-binding</keyword>
<evidence type="ECO:0000256" key="1">
    <source>
        <dbReference type="ARBA" id="ARBA00004429"/>
    </source>
</evidence>
<evidence type="ECO:0000256" key="3">
    <source>
        <dbReference type="ARBA" id="ARBA00008883"/>
    </source>
</evidence>
<evidence type="ECO:0000256" key="4">
    <source>
        <dbReference type="ARBA" id="ARBA00011903"/>
    </source>
</evidence>
<comment type="similarity">
    <text evidence="3">Belongs to the etk/wzc family.</text>
</comment>
<sequence length="777" mass="87386">MNGTAQWEEDRTEDFDFLEILFKFLRNWYWFLLTVGISLFVARFYLRGYAPIYRMSATILIKQDGSASNANNIVDQLDLADSKILDNEMAILKSRPLVGKVVDNLGLTVTYWYEGENRDTEIYKDSPVKIEVTEILSGGPFFVRPLPGNQFELLSEEHKKLGVFYYSEKLNSRYGKFRVFKQGEGEVAAGAAPVKVIMQGKESVIAELIGAIQVGLQNPKSTLVSISIENSLQEKGKDILMNLLDEYTFATLADKNMEASNTLRFIEERLKIVSMELGDVEQNVEEFRRTKGIADLGAEANLFLGKVQQNDSKLNEIDINLRVLDGVESYVNSSDVGNIAPATLGVSDGVLNSYINQLSNLEAERLKLSQTVQEGNPYLETLNTQMRNIRQAIQENLKNQRSNLLIAKNSVLSLNDRLEGTISSIPKKEREFVGIKRQAGVKENLYLLLLQKREETALSYASTVTDSRMIEPPFALPGAIKPDKRQIYSYAVLIGLLIPAALIFLRESLRNTVQSKKEIESKTGFKVFGEISVKNKNNPGQFIDLKSRSLISEQIRMIRSNMQYVFADNEIDTGKTLIVTSSISGEGKSFITVNMAAAFALLDKRVIIVGLDLRKPTIHQYLDADNKEGLSNYLIGQAKEKDIIKATAVENLFIIPSGPVPPNPSELISNNKIEQLIASLRQNFDYIIMDTPPLALVTDTTLLAPLADAAFYIVRHEKTPKIYLKTIADLKTQKLFKSINIIFNAVDYKNSTEYGYGYNKNGYYSDEKKSVWRKLFS</sequence>
<dbReference type="EC" id="2.7.10.2" evidence="4"/>
<evidence type="ECO:0000256" key="11">
    <source>
        <dbReference type="ARBA" id="ARBA00022840"/>
    </source>
</evidence>
<proteinExistence type="inferred from homology"/>
<dbReference type="GO" id="GO:0005886">
    <property type="term" value="C:plasma membrane"/>
    <property type="evidence" value="ECO:0007669"/>
    <property type="project" value="UniProtKB-SubCell"/>
</dbReference>
<dbReference type="NCBIfam" id="TIGR01007">
    <property type="entry name" value="eps_fam"/>
    <property type="match status" value="1"/>
</dbReference>
<evidence type="ECO:0000256" key="16">
    <source>
        <dbReference type="SAM" id="Coils"/>
    </source>
</evidence>
<dbReference type="InterPro" id="IPR027417">
    <property type="entry name" value="P-loop_NTPase"/>
</dbReference>
<reference evidence="21" key="1">
    <citation type="submission" date="2021-04" db="EMBL/GenBank/DDBJ databases">
        <authorList>
            <person name="Rodrigo-Torres L."/>
            <person name="Arahal R. D."/>
            <person name="Lucena T."/>
        </authorList>
    </citation>
    <scope>NUCLEOTIDE SEQUENCE</scope>
    <source>
        <strain evidence="21">CECT 9275</strain>
    </source>
</reference>
<gene>
    <name evidence="21" type="primary">wzc_2</name>
    <name evidence="21" type="ORF">DYBT9275_02260</name>
</gene>
<dbReference type="InterPro" id="IPR003856">
    <property type="entry name" value="LPS_length_determ_N"/>
</dbReference>
<organism evidence="21 22">
    <name type="scientific">Dyadobacter helix</name>
    <dbReference type="NCBI Taxonomy" id="2822344"/>
    <lineage>
        <taxon>Bacteria</taxon>
        <taxon>Pseudomonadati</taxon>
        <taxon>Bacteroidota</taxon>
        <taxon>Cytophagia</taxon>
        <taxon>Cytophagales</taxon>
        <taxon>Spirosomataceae</taxon>
        <taxon>Dyadobacter</taxon>
    </lineage>
</organism>
<dbReference type="GO" id="GO:0004715">
    <property type="term" value="F:non-membrane spanning protein tyrosine kinase activity"/>
    <property type="evidence" value="ECO:0007669"/>
    <property type="project" value="UniProtKB-EC"/>
</dbReference>
<evidence type="ECO:0000256" key="9">
    <source>
        <dbReference type="ARBA" id="ARBA00022741"/>
    </source>
</evidence>
<keyword evidence="14" id="KW-0829">Tyrosine-protein kinase</keyword>
<keyword evidence="10 21" id="KW-0418">Kinase</keyword>
<keyword evidence="6" id="KW-0997">Cell inner membrane</keyword>
<keyword evidence="8 17" id="KW-0812">Transmembrane</keyword>
<evidence type="ECO:0000256" key="7">
    <source>
        <dbReference type="ARBA" id="ARBA00022679"/>
    </source>
</evidence>
<evidence type="ECO:0000256" key="15">
    <source>
        <dbReference type="ARBA" id="ARBA00051245"/>
    </source>
</evidence>
<comment type="catalytic activity">
    <reaction evidence="15">
        <text>L-tyrosyl-[protein] + ATP = O-phospho-L-tyrosyl-[protein] + ADP + H(+)</text>
        <dbReference type="Rhea" id="RHEA:10596"/>
        <dbReference type="Rhea" id="RHEA-COMP:10136"/>
        <dbReference type="Rhea" id="RHEA-COMP:20101"/>
        <dbReference type="ChEBI" id="CHEBI:15378"/>
        <dbReference type="ChEBI" id="CHEBI:30616"/>
        <dbReference type="ChEBI" id="CHEBI:46858"/>
        <dbReference type="ChEBI" id="CHEBI:61978"/>
        <dbReference type="ChEBI" id="CHEBI:456216"/>
        <dbReference type="EC" id="2.7.10.2"/>
    </reaction>
</comment>
<dbReference type="Pfam" id="PF13807">
    <property type="entry name" value="GNVR"/>
    <property type="match status" value="1"/>
</dbReference>
<dbReference type="GO" id="GO:0042802">
    <property type="term" value="F:identical protein binding"/>
    <property type="evidence" value="ECO:0007669"/>
    <property type="project" value="UniProtKB-ARBA"/>
</dbReference>
<dbReference type="InterPro" id="IPR025669">
    <property type="entry name" value="AAA_dom"/>
</dbReference>
<evidence type="ECO:0000256" key="8">
    <source>
        <dbReference type="ARBA" id="ARBA00022692"/>
    </source>
</evidence>
<evidence type="ECO:0000256" key="13">
    <source>
        <dbReference type="ARBA" id="ARBA00023136"/>
    </source>
</evidence>
<comment type="subcellular location">
    <subcellularLocation>
        <location evidence="1">Cell inner membrane</location>
        <topology evidence="1">Multi-pass membrane protein</topology>
    </subcellularLocation>
</comment>
<evidence type="ECO:0000256" key="10">
    <source>
        <dbReference type="ARBA" id="ARBA00022777"/>
    </source>
</evidence>
<feature type="coiled-coil region" evidence="16">
    <location>
        <begin position="351"/>
        <end position="403"/>
    </location>
</feature>
<feature type="domain" description="Tyrosine-protein kinase G-rich" evidence="20">
    <location>
        <begin position="429"/>
        <end position="507"/>
    </location>
</feature>
<evidence type="ECO:0000256" key="17">
    <source>
        <dbReference type="SAM" id="Phobius"/>
    </source>
</evidence>
<dbReference type="Pfam" id="PF13614">
    <property type="entry name" value="AAA_31"/>
    <property type="match status" value="1"/>
</dbReference>
<evidence type="ECO:0000259" key="18">
    <source>
        <dbReference type="Pfam" id="PF02706"/>
    </source>
</evidence>
<dbReference type="InterPro" id="IPR050445">
    <property type="entry name" value="Bact_polysacc_biosynth/exp"/>
</dbReference>
<evidence type="ECO:0000313" key="21">
    <source>
        <dbReference type="EMBL" id="CAG4999603.1"/>
    </source>
</evidence>
<dbReference type="EMBL" id="CAJRAF010000002">
    <property type="protein sequence ID" value="CAG4999603.1"/>
    <property type="molecule type" value="Genomic_DNA"/>
</dbReference>
<evidence type="ECO:0000313" key="22">
    <source>
        <dbReference type="Proteomes" id="UP000680038"/>
    </source>
</evidence>
<keyword evidence="5" id="KW-1003">Cell membrane</keyword>
<evidence type="ECO:0000256" key="5">
    <source>
        <dbReference type="ARBA" id="ARBA00022475"/>
    </source>
</evidence>
<dbReference type="FunFam" id="3.40.50.300:FF:000527">
    <property type="entry name" value="Tyrosine-protein kinase etk"/>
    <property type="match status" value="1"/>
</dbReference>
<evidence type="ECO:0000259" key="20">
    <source>
        <dbReference type="Pfam" id="PF13807"/>
    </source>
</evidence>
<evidence type="ECO:0000259" key="19">
    <source>
        <dbReference type="Pfam" id="PF13614"/>
    </source>
</evidence>
<keyword evidence="9" id="KW-0547">Nucleotide-binding</keyword>
<dbReference type="Pfam" id="PF02706">
    <property type="entry name" value="Wzz"/>
    <property type="match status" value="1"/>
</dbReference>